<dbReference type="RefSeq" id="WP_071039176.1">
    <property type="nucleotide sequence ID" value="NZ_CP017755.1"/>
</dbReference>
<evidence type="ECO:0000313" key="2">
    <source>
        <dbReference type="EMBL" id="AOZ08302.1"/>
    </source>
</evidence>
<accession>A0ABN4TLS2</accession>
<evidence type="ECO:0008006" key="4">
    <source>
        <dbReference type="Google" id="ProtNLM"/>
    </source>
</evidence>
<protein>
    <recommendedName>
        <fullName evidence="4">DUF1839 family protein</fullName>
    </recommendedName>
</protein>
<reference evidence="2 3" key="1">
    <citation type="submission" date="2016-10" db="EMBL/GenBank/DDBJ databases">
        <title>Complete genome sequences of three Cupriavidus strains isolated from various Malaysian environments.</title>
        <authorList>
            <person name="Abdullah A.A.-A."/>
            <person name="Shafie N.A.H."/>
            <person name="Lau N.S."/>
        </authorList>
    </citation>
    <scope>NUCLEOTIDE SEQUENCE [LARGE SCALE GENOMIC DNA]</scope>
    <source>
        <strain evidence="2 3">USMAA1020</strain>
    </source>
</reference>
<evidence type="ECO:0000256" key="1">
    <source>
        <dbReference type="SAM" id="MobiDB-lite"/>
    </source>
</evidence>
<gene>
    <name evidence="2" type="ORF">BKK80_20160</name>
</gene>
<evidence type="ECO:0000313" key="3">
    <source>
        <dbReference type="Proteomes" id="UP000177515"/>
    </source>
</evidence>
<dbReference type="EMBL" id="CP017755">
    <property type="protein sequence ID" value="AOZ08302.1"/>
    <property type="molecule type" value="Genomic_DNA"/>
</dbReference>
<keyword evidence="3" id="KW-1185">Reference proteome</keyword>
<feature type="region of interest" description="Disordered" evidence="1">
    <location>
        <begin position="1"/>
        <end position="30"/>
    </location>
</feature>
<dbReference type="Pfam" id="PF08893">
    <property type="entry name" value="DUF1839"/>
    <property type="match status" value="1"/>
</dbReference>
<dbReference type="Proteomes" id="UP000177515">
    <property type="component" value="Chromosome 2"/>
</dbReference>
<sequence length="346" mass="38485">MERNAVIEQGGGAGCLEPARAESPQDAQATGSLHGADAVWQETNCYMDLWIELLQGWRLEPRAALPFTVTQDFEGDHFTFFKYPPMDLERLYGTVVQEMAVYDTLEAHVAAQVGRGHVVLVEFDSFYLPDTRATSYRSAHVKTTAAVDAIDTGAQWLDYYHSLGHYRAEGDDYQGLLRLTPALSGNGDVLFPYAECVKRVRPALRGQALADGALDLLRLHLARRPADNPLSRWRQVFDGQVASVLERGDAYFHHYGFNLPRQLGANFEMLHHFLAWLAAQGHAVPAPVAEAARTIAEECKVLQFRLARAVARRRHDGCHECLDALEGAYAQVMDGLVRHFGTPAPD</sequence>
<organism evidence="2 3">
    <name type="scientific">Cupriavidus malaysiensis</name>
    <dbReference type="NCBI Taxonomy" id="367825"/>
    <lineage>
        <taxon>Bacteria</taxon>
        <taxon>Pseudomonadati</taxon>
        <taxon>Pseudomonadota</taxon>
        <taxon>Betaproteobacteria</taxon>
        <taxon>Burkholderiales</taxon>
        <taxon>Burkholderiaceae</taxon>
        <taxon>Cupriavidus</taxon>
    </lineage>
</organism>
<name>A0ABN4TLS2_9BURK</name>
<proteinExistence type="predicted"/>
<dbReference type="InterPro" id="IPR014989">
    <property type="entry name" value="DUF1839"/>
</dbReference>